<evidence type="ECO:0000313" key="2">
    <source>
        <dbReference type="Proteomes" id="UP000585638"/>
    </source>
</evidence>
<accession>A0A7W9KBX3</accession>
<keyword evidence="2" id="KW-1185">Reference proteome</keyword>
<dbReference type="RefSeq" id="WP_312889921.1">
    <property type="nucleotide sequence ID" value="NZ_BAAAWY010000002.1"/>
</dbReference>
<proteinExistence type="predicted"/>
<protein>
    <submittedName>
        <fullName evidence="1">Uncharacterized protein</fullName>
    </submittedName>
</protein>
<gene>
    <name evidence="1" type="ORF">BJ998_000873</name>
</gene>
<reference evidence="1 2" key="1">
    <citation type="submission" date="2020-08" db="EMBL/GenBank/DDBJ databases">
        <title>Sequencing the genomes of 1000 actinobacteria strains.</title>
        <authorList>
            <person name="Klenk H.-P."/>
        </authorList>
    </citation>
    <scope>NUCLEOTIDE SEQUENCE [LARGE SCALE GENOMIC DNA]</scope>
    <source>
        <strain evidence="1 2">DSM 43851</strain>
    </source>
</reference>
<dbReference type="Proteomes" id="UP000585638">
    <property type="component" value="Unassembled WGS sequence"/>
</dbReference>
<evidence type="ECO:0000313" key="1">
    <source>
        <dbReference type="EMBL" id="MBB5889677.1"/>
    </source>
</evidence>
<dbReference type="AlphaFoldDB" id="A0A7W9KBX3"/>
<sequence length="527" mass="58618">MLEQKVWERRQTLEEFAEYAETYAREHKEPGSIGLRHLQRLASGRGPKGQPLGPVKPATARLLESILGLSIDELLRPTNESPQDSDLNRQHVSAQPLHASPDFSAAFDWLDERASWPPGTAQTKVSARLAEVSTGELRDRNTRRRKVNRSQVARALSAYYAASEPDYGLYQVEGAGQKIVTSVLTSPDWLNLNCALNARNDRLTLTSLATHPDIELDNEGVEAAVQQLAETMATKIRLVDMPLYRLLDIKIDRDSIAGSVGVTRFVNYALTMDLLENELVDAIAADLPLRRGSLPLRDRYLPNLASVLNISARPCVGGTLALCAIARPFDPYRGARDYALLVQERSGHVVNAARRLAVIPKGFHQPDTDIRSDTQIGGTLRREMEEELFGRDEVDNTCGERRAAAPMHPQRLSNPMRWLMGNADQLRMESTGFGLNLVSGNFEFASIVVVDDEEFWTRYGGDIEANWESSGLRLYSSLDRELLTELISDEAWSNEGVFALCQGLRRLAELADERVNLPTMAATANGR</sequence>
<name>A0A7W9KBX3_9PSEU</name>
<comment type="caution">
    <text evidence="1">The sequence shown here is derived from an EMBL/GenBank/DDBJ whole genome shotgun (WGS) entry which is preliminary data.</text>
</comment>
<organism evidence="1 2">
    <name type="scientific">Kutzneria kofuensis</name>
    <dbReference type="NCBI Taxonomy" id="103725"/>
    <lineage>
        <taxon>Bacteria</taxon>
        <taxon>Bacillati</taxon>
        <taxon>Actinomycetota</taxon>
        <taxon>Actinomycetes</taxon>
        <taxon>Pseudonocardiales</taxon>
        <taxon>Pseudonocardiaceae</taxon>
        <taxon>Kutzneria</taxon>
    </lineage>
</organism>
<dbReference type="EMBL" id="JACHIR010000001">
    <property type="protein sequence ID" value="MBB5889677.1"/>
    <property type="molecule type" value="Genomic_DNA"/>
</dbReference>